<accession>A0A2C9UI14</accession>
<dbReference type="AlphaFoldDB" id="A0A2C9UI14"/>
<protein>
    <submittedName>
        <fullName evidence="1">Uncharacterized protein</fullName>
    </submittedName>
</protein>
<dbReference type="EMBL" id="CM004400">
    <property type="protein sequence ID" value="OAY30203.1"/>
    <property type="molecule type" value="Genomic_DNA"/>
</dbReference>
<organism evidence="1">
    <name type="scientific">Manihot esculenta</name>
    <name type="common">Cassava</name>
    <name type="synonym">Jatropha manihot</name>
    <dbReference type="NCBI Taxonomy" id="3983"/>
    <lineage>
        <taxon>Eukaryota</taxon>
        <taxon>Viridiplantae</taxon>
        <taxon>Streptophyta</taxon>
        <taxon>Embryophyta</taxon>
        <taxon>Tracheophyta</taxon>
        <taxon>Spermatophyta</taxon>
        <taxon>Magnoliopsida</taxon>
        <taxon>eudicotyledons</taxon>
        <taxon>Gunneridae</taxon>
        <taxon>Pentapetalae</taxon>
        <taxon>rosids</taxon>
        <taxon>fabids</taxon>
        <taxon>Malpighiales</taxon>
        <taxon>Euphorbiaceae</taxon>
        <taxon>Crotonoideae</taxon>
        <taxon>Manihoteae</taxon>
        <taxon>Manihot</taxon>
    </lineage>
</organism>
<gene>
    <name evidence="1" type="ORF">MANES_14G012700</name>
</gene>
<proteinExistence type="predicted"/>
<name>A0A2C9UI14_MANES</name>
<sequence>MGKLILLPAVSNSLGAGRELISFACICTYMFSPYYARWQVLIG</sequence>
<reference evidence="1" key="1">
    <citation type="submission" date="2016-02" db="EMBL/GenBank/DDBJ databases">
        <title>WGS assembly of Manihot esculenta.</title>
        <authorList>
            <person name="Bredeson J.V."/>
            <person name="Prochnik S.E."/>
            <person name="Lyons J.B."/>
            <person name="Schmutz J."/>
            <person name="Grimwood J."/>
            <person name="Vrebalov J."/>
            <person name="Bart R.S."/>
            <person name="Amuge T."/>
            <person name="Ferguson M.E."/>
            <person name="Green R."/>
            <person name="Putnam N."/>
            <person name="Stites J."/>
            <person name="Rounsley S."/>
            <person name="Rokhsar D.S."/>
        </authorList>
    </citation>
    <scope>NUCLEOTIDE SEQUENCE [LARGE SCALE GENOMIC DNA]</scope>
    <source>
        <tissue evidence="1">Leaf</tissue>
    </source>
</reference>
<evidence type="ECO:0000313" key="1">
    <source>
        <dbReference type="EMBL" id="OAY30203.1"/>
    </source>
</evidence>